<reference evidence="2 3" key="1">
    <citation type="journal article" date="2015" name="Antonie Van Leeuwenhoek">
        <title>Bosea vaviloviae sp. nov., a new species of slow-growing rhizobia isolated from nodules of the relict species Vavilovia formosa (Stev.) Fed.</title>
        <authorList>
            <person name="Safronova V.I."/>
            <person name="Kuznetsova I.G."/>
            <person name="Sazanova A.L."/>
            <person name="Kimeklis A.K."/>
            <person name="Belimov A.A."/>
            <person name="Andronov E.E."/>
            <person name="Pinaev A.G."/>
            <person name="Chizhevskaya E.P."/>
            <person name="Pukhaev A.R."/>
            <person name="Popov K.P."/>
            <person name="Willems A."/>
            <person name="Tikhonovich I.A."/>
        </authorList>
    </citation>
    <scope>NUCLEOTIDE SEQUENCE [LARGE SCALE GENOMIC DNA]</scope>
    <source>
        <strain evidence="2 3">Vaf18</strain>
    </source>
</reference>
<feature type="domain" description="Xylose isomerase-like TIM barrel" evidence="1">
    <location>
        <begin position="19"/>
        <end position="271"/>
    </location>
</feature>
<dbReference type="SUPFAM" id="SSF51658">
    <property type="entry name" value="Xylose isomerase-like"/>
    <property type="match status" value="1"/>
</dbReference>
<accession>A0A1D7TYD3</accession>
<protein>
    <recommendedName>
        <fullName evidence="1">Xylose isomerase-like TIM barrel domain-containing protein</fullName>
    </recommendedName>
</protein>
<proteinExistence type="predicted"/>
<dbReference type="OrthoDB" id="9801426at2"/>
<dbReference type="InterPro" id="IPR036237">
    <property type="entry name" value="Xyl_isomerase-like_sf"/>
</dbReference>
<evidence type="ECO:0000313" key="3">
    <source>
        <dbReference type="Proteomes" id="UP000094969"/>
    </source>
</evidence>
<evidence type="ECO:0000259" key="1">
    <source>
        <dbReference type="Pfam" id="PF01261"/>
    </source>
</evidence>
<keyword evidence="3" id="KW-1185">Reference proteome</keyword>
<dbReference type="STRING" id="1526658.BHK69_06175"/>
<evidence type="ECO:0000313" key="2">
    <source>
        <dbReference type="EMBL" id="AOO80116.1"/>
    </source>
</evidence>
<sequence length="278" mass="29853">MRILMHSMACPDRDPEGALALAEELGLDGVELICQAGYRCALPPEATFADARRLAAQAAAVGTKILTLTPYAKGMNAVDADARQQAVAELSHVIALAAELGCEVVRIFAGAQVPLEDVEAALARMVGPCRQLGDVAARQGITLCLENHMDTMALSAGLTMRALRAIDHPAYGILYDQANLDVMEAEAFPDGYALQGPIRHVHVKDFRFDEAGERHAVAVGDGLVPWPGIIGALVRDSYRGSLSLEYERRWFPDQLPPAEEGLARSRDALRAMLKAATA</sequence>
<dbReference type="InterPro" id="IPR013022">
    <property type="entry name" value="Xyl_isomerase-like_TIM-brl"/>
</dbReference>
<dbReference type="Proteomes" id="UP000094969">
    <property type="component" value="Chromosome"/>
</dbReference>
<name>A0A1D7TYD3_9HYPH</name>
<organism evidence="2 3">
    <name type="scientific">Bosea vaviloviae</name>
    <dbReference type="NCBI Taxonomy" id="1526658"/>
    <lineage>
        <taxon>Bacteria</taxon>
        <taxon>Pseudomonadati</taxon>
        <taxon>Pseudomonadota</taxon>
        <taxon>Alphaproteobacteria</taxon>
        <taxon>Hyphomicrobiales</taxon>
        <taxon>Boseaceae</taxon>
        <taxon>Bosea</taxon>
    </lineage>
</organism>
<dbReference type="Pfam" id="PF01261">
    <property type="entry name" value="AP_endonuc_2"/>
    <property type="match status" value="1"/>
</dbReference>
<dbReference type="KEGG" id="bvv:BHK69_06175"/>
<dbReference type="RefSeq" id="WP_069689337.1">
    <property type="nucleotide sequence ID" value="NZ_CP017147.1"/>
</dbReference>
<dbReference type="AlphaFoldDB" id="A0A1D7TYD3"/>
<dbReference type="InterPro" id="IPR050312">
    <property type="entry name" value="IolE/XylAMocC-like"/>
</dbReference>
<dbReference type="EMBL" id="CP017147">
    <property type="protein sequence ID" value="AOO80116.1"/>
    <property type="molecule type" value="Genomic_DNA"/>
</dbReference>
<gene>
    <name evidence="2" type="ORF">BHK69_06175</name>
</gene>
<dbReference type="PANTHER" id="PTHR12110:SF41">
    <property type="entry name" value="INOSOSE DEHYDRATASE"/>
    <property type="match status" value="1"/>
</dbReference>
<dbReference type="Gene3D" id="3.20.20.150">
    <property type="entry name" value="Divalent-metal-dependent TIM barrel enzymes"/>
    <property type="match status" value="1"/>
</dbReference>
<dbReference type="PANTHER" id="PTHR12110">
    <property type="entry name" value="HYDROXYPYRUVATE ISOMERASE"/>
    <property type="match status" value="1"/>
</dbReference>